<gene>
    <name evidence="1" type="ORF">S03H2_08464</name>
</gene>
<name>X1DEJ4_9ZZZZ</name>
<dbReference type="EMBL" id="BARU01004118">
    <property type="protein sequence ID" value="GAH18622.1"/>
    <property type="molecule type" value="Genomic_DNA"/>
</dbReference>
<protein>
    <submittedName>
        <fullName evidence="1">Uncharacterized protein</fullName>
    </submittedName>
</protein>
<evidence type="ECO:0000313" key="1">
    <source>
        <dbReference type="EMBL" id="GAH18622.1"/>
    </source>
</evidence>
<comment type="caution">
    <text evidence="1">The sequence shown here is derived from an EMBL/GenBank/DDBJ whole genome shotgun (WGS) entry which is preliminary data.</text>
</comment>
<proteinExistence type="predicted"/>
<sequence>MTWTAVAERETVLNAGPGIIEQLAAIARGTYTEIVDIIAPAQLP</sequence>
<dbReference type="AlphaFoldDB" id="X1DEJ4"/>
<reference evidence="1" key="1">
    <citation type="journal article" date="2014" name="Front. Microbiol.">
        <title>High frequency of phylogenetically diverse reductive dehalogenase-homologous genes in deep subseafloor sedimentary metagenomes.</title>
        <authorList>
            <person name="Kawai M."/>
            <person name="Futagami T."/>
            <person name="Toyoda A."/>
            <person name="Takaki Y."/>
            <person name="Nishi S."/>
            <person name="Hori S."/>
            <person name="Arai W."/>
            <person name="Tsubouchi T."/>
            <person name="Morono Y."/>
            <person name="Uchiyama I."/>
            <person name="Ito T."/>
            <person name="Fujiyama A."/>
            <person name="Inagaki F."/>
            <person name="Takami H."/>
        </authorList>
    </citation>
    <scope>NUCLEOTIDE SEQUENCE</scope>
    <source>
        <strain evidence="1">Expedition CK06-06</strain>
    </source>
</reference>
<organism evidence="1">
    <name type="scientific">marine sediment metagenome</name>
    <dbReference type="NCBI Taxonomy" id="412755"/>
    <lineage>
        <taxon>unclassified sequences</taxon>
        <taxon>metagenomes</taxon>
        <taxon>ecological metagenomes</taxon>
    </lineage>
</organism>
<accession>X1DEJ4</accession>
<feature type="non-terminal residue" evidence="1">
    <location>
        <position position="44"/>
    </location>
</feature>